<evidence type="ECO:0000259" key="8">
    <source>
        <dbReference type="PROSITE" id="PS51459"/>
    </source>
</evidence>
<evidence type="ECO:0000256" key="6">
    <source>
        <dbReference type="ARBA" id="ARBA00047939"/>
    </source>
</evidence>
<keyword evidence="1" id="KW-0808">Transferase</keyword>
<dbReference type="PROSITE" id="PS51459">
    <property type="entry name" value="FIDO"/>
    <property type="match status" value="1"/>
</dbReference>
<comment type="catalytic activity">
    <reaction evidence="6">
        <text>L-threonyl-[protein] + ATP = 3-O-(5'-adenylyl)-L-threonyl-[protein] + diphosphate</text>
        <dbReference type="Rhea" id="RHEA:54292"/>
        <dbReference type="Rhea" id="RHEA-COMP:11060"/>
        <dbReference type="Rhea" id="RHEA-COMP:13847"/>
        <dbReference type="ChEBI" id="CHEBI:30013"/>
        <dbReference type="ChEBI" id="CHEBI:30616"/>
        <dbReference type="ChEBI" id="CHEBI:33019"/>
        <dbReference type="ChEBI" id="CHEBI:138113"/>
        <dbReference type="EC" id="2.7.7.108"/>
    </reaction>
</comment>
<dbReference type="Proteomes" id="UP000182882">
    <property type="component" value="Unassembled WGS sequence"/>
</dbReference>
<comment type="catalytic activity">
    <reaction evidence="7">
        <text>L-tyrosyl-[protein] + ATP = O-(5'-adenylyl)-L-tyrosyl-[protein] + diphosphate</text>
        <dbReference type="Rhea" id="RHEA:54288"/>
        <dbReference type="Rhea" id="RHEA-COMP:10136"/>
        <dbReference type="Rhea" id="RHEA-COMP:13846"/>
        <dbReference type="ChEBI" id="CHEBI:30616"/>
        <dbReference type="ChEBI" id="CHEBI:33019"/>
        <dbReference type="ChEBI" id="CHEBI:46858"/>
        <dbReference type="ChEBI" id="CHEBI:83624"/>
        <dbReference type="EC" id="2.7.7.108"/>
    </reaction>
</comment>
<evidence type="ECO:0000256" key="1">
    <source>
        <dbReference type="ARBA" id="ARBA00022679"/>
    </source>
</evidence>
<gene>
    <name evidence="9" type="ORF">SAMN05216406_10336</name>
</gene>
<dbReference type="SUPFAM" id="SSF140931">
    <property type="entry name" value="Fic-like"/>
    <property type="match status" value="1"/>
</dbReference>
<dbReference type="AlphaFoldDB" id="A0A0S3AIL8"/>
<reference evidence="10" key="1">
    <citation type="submission" date="2016-10" db="EMBL/GenBank/DDBJ databases">
        <authorList>
            <person name="Varghese N."/>
            <person name="Submissions S."/>
        </authorList>
    </citation>
    <scope>NUCLEOTIDE SEQUENCE [LARGE SCALE GENOMIC DNA]</scope>
    <source>
        <strain evidence="10">Nm10</strain>
    </source>
</reference>
<dbReference type="Gene3D" id="1.10.3290.10">
    <property type="entry name" value="Fido-like domain"/>
    <property type="match status" value="1"/>
</dbReference>
<dbReference type="InterPro" id="IPR036597">
    <property type="entry name" value="Fido-like_dom_sf"/>
</dbReference>
<keyword evidence="3" id="KW-0547">Nucleotide-binding</keyword>
<dbReference type="InterPro" id="IPR003812">
    <property type="entry name" value="Fido"/>
</dbReference>
<sequence>MDKYDAANDCYCYQGTTILKNKLNIKNMDELEKAEREITAITAGKIVFKPPPYDLKYMEHLHRQLFSDLYDWAGKLRSVDISKGGTRFCNCARLIPESQRLFNSLDKNNWLKNLSEEDFCDKLAEYYCEFNMIHPFREGNGRVQRLLFEHLSLAAGYDLDWENIQPNEWINANIDGVNVNYKPMSQIFKRIVHDTHNLRNKGMPSV</sequence>
<protein>
    <recommendedName>
        <fullName evidence="5">protein adenylyltransferase</fullName>
        <ecNumber evidence="5">2.7.7.108</ecNumber>
    </recommendedName>
</protein>
<dbReference type="PANTHER" id="PTHR39560:SF1">
    <property type="entry name" value="PROTEIN ADENYLYLTRANSFERASE FIC-RELATED"/>
    <property type="match status" value="1"/>
</dbReference>
<dbReference type="EMBL" id="FNLN01000003">
    <property type="protein sequence ID" value="SDT85027.1"/>
    <property type="molecule type" value="Genomic_DNA"/>
</dbReference>
<keyword evidence="10" id="KW-1185">Reference proteome</keyword>
<dbReference type="KEGG" id="nur:ATY38_07090"/>
<dbReference type="Pfam" id="PF02661">
    <property type="entry name" value="Fic"/>
    <property type="match status" value="1"/>
</dbReference>
<evidence type="ECO:0000256" key="3">
    <source>
        <dbReference type="ARBA" id="ARBA00022741"/>
    </source>
</evidence>
<evidence type="ECO:0000313" key="10">
    <source>
        <dbReference type="Proteomes" id="UP000182882"/>
    </source>
</evidence>
<feature type="domain" description="Fido" evidence="8">
    <location>
        <begin position="53"/>
        <end position="190"/>
    </location>
</feature>
<dbReference type="GO" id="GO:0070733">
    <property type="term" value="F:AMPylase activity"/>
    <property type="evidence" value="ECO:0007669"/>
    <property type="project" value="UniProtKB-EC"/>
</dbReference>
<dbReference type="GO" id="GO:0005524">
    <property type="term" value="F:ATP binding"/>
    <property type="evidence" value="ECO:0007669"/>
    <property type="project" value="UniProtKB-KW"/>
</dbReference>
<evidence type="ECO:0000256" key="2">
    <source>
        <dbReference type="ARBA" id="ARBA00022695"/>
    </source>
</evidence>
<proteinExistence type="predicted"/>
<organism evidence="9 10">
    <name type="scientific">Nitrosomonas ureae</name>
    <dbReference type="NCBI Taxonomy" id="44577"/>
    <lineage>
        <taxon>Bacteria</taxon>
        <taxon>Pseudomonadati</taxon>
        <taxon>Pseudomonadota</taxon>
        <taxon>Betaproteobacteria</taxon>
        <taxon>Nitrosomonadales</taxon>
        <taxon>Nitrosomonadaceae</taxon>
        <taxon>Nitrosomonas</taxon>
    </lineage>
</organism>
<dbReference type="PANTHER" id="PTHR39560">
    <property type="entry name" value="PROTEIN ADENYLYLTRANSFERASE FIC-RELATED"/>
    <property type="match status" value="1"/>
</dbReference>
<dbReference type="NCBIfam" id="NF007672">
    <property type="entry name" value="PRK10347.1"/>
    <property type="match status" value="1"/>
</dbReference>
<evidence type="ECO:0000313" key="9">
    <source>
        <dbReference type="EMBL" id="SDT85027.1"/>
    </source>
</evidence>
<evidence type="ECO:0000256" key="7">
    <source>
        <dbReference type="ARBA" id="ARBA00048696"/>
    </source>
</evidence>
<keyword evidence="2" id="KW-0548">Nucleotidyltransferase</keyword>
<accession>A0A0S3AIL8</accession>
<evidence type="ECO:0000256" key="4">
    <source>
        <dbReference type="ARBA" id="ARBA00022840"/>
    </source>
</evidence>
<dbReference type="EC" id="2.7.7.108" evidence="5"/>
<evidence type="ECO:0000256" key="5">
    <source>
        <dbReference type="ARBA" id="ARBA00034531"/>
    </source>
</evidence>
<dbReference type="GO" id="GO:0051302">
    <property type="term" value="P:regulation of cell division"/>
    <property type="evidence" value="ECO:0007669"/>
    <property type="project" value="TreeGrafter"/>
</dbReference>
<keyword evidence="4" id="KW-0067">ATP-binding</keyword>
<dbReference type="RefSeq" id="WP_062558694.1">
    <property type="nucleotide sequence ID" value="NZ_CP013341.1"/>
</dbReference>
<name>A0A0S3AIL8_9PROT</name>